<evidence type="ECO:0000313" key="3">
    <source>
        <dbReference type="Proteomes" id="UP001246576"/>
    </source>
</evidence>
<dbReference type="Proteomes" id="UP001246576">
    <property type="component" value="Unassembled WGS sequence"/>
</dbReference>
<dbReference type="SUPFAM" id="SSF56317">
    <property type="entry name" value="Carbon-nitrogen hydrolase"/>
    <property type="match status" value="1"/>
</dbReference>
<dbReference type="Gene3D" id="3.60.110.10">
    <property type="entry name" value="Carbon-nitrogen hydrolase"/>
    <property type="match status" value="1"/>
</dbReference>
<name>A0ABU2EUE8_9BURK</name>
<gene>
    <name evidence="2" type="ORF">RI048_24790</name>
</gene>
<dbReference type="GO" id="GO:0003964">
    <property type="term" value="F:RNA-directed DNA polymerase activity"/>
    <property type="evidence" value="ECO:0007669"/>
    <property type="project" value="UniProtKB-KW"/>
</dbReference>
<comment type="caution">
    <text evidence="2">The sequence shown here is derived from an EMBL/GenBank/DDBJ whole genome shotgun (WGS) entry which is preliminary data.</text>
</comment>
<dbReference type="CDD" id="cd01646">
    <property type="entry name" value="RT_Bac_retron_I"/>
    <property type="match status" value="1"/>
</dbReference>
<dbReference type="InterPro" id="IPR036526">
    <property type="entry name" value="C-N_Hydrolase_sf"/>
</dbReference>
<evidence type="ECO:0000313" key="2">
    <source>
        <dbReference type="EMBL" id="MDR9851465.1"/>
    </source>
</evidence>
<keyword evidence="2" id="KW-0548">Nucleotidyltransferase</keyword>
<keyword evidence="3" id="KW-1185">Reference proteome</keyword>
<accession>A0ABU2EUE8</accession>
<keyword evidence="2" id="KW-0695">RNA-directed DNA polymerase</keyword>
<reference evidence="2" key="1">
    <citation type="submission" date="2023-09" db="EMBL/GenBank/DDBJ databases">
        <title>Description of first Herbaspirillum huttiense subsp. nephrolepsisexaltata and Herbaspirillum huttiense subsp. lycopersicon.</title>
        <authorList>
            <person name="Poudel M."/>
            <person name="Sharma A."/>
            <person name="Goss E."/>
            <person name="Tapia J.H."/>
            <person name="Harmon C.M."/>
            <person name="Jones J.B."/>
        </authorList>
    </citation>
    <scope>NUCLEOTIDE SEQUENCE</scope>
    <source>
        <strain evidence="2">SE1</strain>
    </source>
</reference>
<feature type="domain" description="Reverse transcriptase" evidence="1">
    <location>
        <begin position="189"/>
        <end position="327"/>
    </location>
</feature>
<sequence length="941" mass="107823">MYKVTLADLYVAYRKAKAEAFYENTHFHALAFTEYEQKLDENLRGLLTILLDDASPWSRLDIQGDYAYLPKSVDCEPWENGHEGHFRALNPLLDWQQRFQEKRIPAIAKLRLVIRPTVNFQIISALWIIKVGHKFDAVINTEVSHGNRLRRRSRKIDEKWSARGPLNMTAAGLFAPYFSAYRKWRETGLNRMEESLKQGKDILAITMDLEQFYHRVAPAFLLRRSFLQSIRLKLTTFERQFTTDLLDAIALWYEKTPDFKVRPQGALPVGLSASKIISNVLLANFDNAILQKIKPIYYGRYVDDIFLVFENTKLAVNAKEVTQRIAKAMHPMLTIPDNQEGSPSIRLKIPYAMDSELIFAGTKQKIFSLSSPHGLDLIQHIREQIRIQSSEYRLLPVVPNTAVEMASRALLATPDASLQVDALRKADVVSVRRLGLSLLLRDIEAYSADLRPDSWHSIRAEFYGLVKRHVITPGGFFEFISYVPRVFGLMLSCGDTVEAEQLIFELNDVVNILRKTTTAGSEEQAKNFDLAVYQYALALQQAGYQAATERSVELDITYLRVLKKLSSLYPSIEIPRTTQAFKKVVHEILLSDWGRRPYKDYWYQTQEDDEIGPPVPDDVEIRRNLRLGGIRRFRKGFTDLKTPHWPALAFPTRPLRIDEIALVAPKVFESSYLFKLAVMSLRGAKVISKDELGIPPPSPIDIEEKLVRFSVPAPAKDMIRVAVTSFETSHEQWEAAAKGKQDRSVARYRNLNELINRILKEGKRPHYIILPELSIPLRWALRVARKLAMNDVSILAGVEYNKDRNTGRLRNDCLVSLVTNWPGYRGNIARLQPKFIPAHGERDALKKIRMSRKKLQLFEPKGMLAKPTVYSHGGFFFSILICSDLTNIEHRHQLRGEIDTLFALEWNSDLKTFSPLVEATANDLHAYVVQINNRSYGDSRI</sequence>
<protein>
    <submittedName>
        <fullName evidence="2">RNA-directed DNA polymerase</fullName>
    </submittedName>
</protein>
<organism evidence="2 3">
    <name type="scientific">Herbaspirillum huttiense subsp. lycopersici</name>
    <dbReference type="NCBI Taxonomy" id="3074428"/>
    <lineage>
        <taxon>Bacteria</taxon>
        <taxon>Pseudomonadati</taxon>
        <taxon>Pseudomonadota</taxon>
        <taxon>Betaproteobacteria</taxon>
        <taxon>Burkholderiales</taxon>
        <taxon>Oxalobacteraceae</taxon>
        <taxon>Herbaspirillum</taxon>
    </lineage>
</organism>
<dbReference type="EMBL" id="JAVLSJ010000018">
    <property type="protein sequence ID" value="MDR9851465.1"/>
    <property type="molecule type" value="Genomic_DNA"/>
</dbReference>
<keyword evidence="2" id="KW-0808">Transferase</keyword>
<dbReference type="InterPro" id="IPR000477">
    <property type="entry name" value="RT_dom"/>
</dbReference>
<evidence type="ECO:0000259" key="1">
    <source>
        <dbReference type="Pfam" id="PF00078"/>
    </source>
</evidence>
<dbReference type="Pfam" id="PF00078">
    <property type="entry name" value="RVT_1"/>
    <property type="match status" value="1"/>
</dbReference>
<dbReference type="RefSeq" id="WP_310841490.1">
    <property type="nucleotide sequence ID" value="NZ_JAVLSJ010000018.1"/>
</dbReference>
<proteinExistence type="predicted"/>